<dbReference type="EMBL" id="CM004387">
    <property type="protein sequence ID" value="KAG8662102.1"/>
    <property type="molecule type" value="Genomic_DNA"/>
</dbReference>
<gene>
    <name evidence="1" type="ORF">MANES_01G064100v8</name>
</gene>
<protein>
    <submittedName>
        <fullName evidence="1">Uncharacterized protein</fullName>
    </submittedName>
</protein>
<evidence type="ECO:0000313" key="2">
    <source>
        <dbReference type="Proteomes" id="UP000091857"/>
    </source>
</evidence>
<comment type="caution">
    <text evidence="1">The sequence shown here is derived from an EMBL/GenBank/DDBJ whole genome shotgun (WGS) entry which is preliminary data.</text>
</comment>
<sequence>MFTGTTEKCKACDQTVHFFETVKADGVPYHKKCFKCSHCNGLLVMSSYSSVDGALYCKPHFDQLFRVTGSFSMKLSSSGEKKGLARAPSRLSSMFRGTQDKCASCDKTAYPLEKVTVEGASYHKTCFRCSHGGCYLTPSSYAALDGILYCKPHFAQLFKEKGCYNHLTKSASTKRSEAIAPEAEESKVTAAVSEPNPEVETEGSSEATPVKDQ</sequence>
<organism evidence="1 2">
    <name type="scientific">Manihot esculenta</name>
    <name type="common">Cassava</name>
    <name type="synonym">Jatropha manihot</name>
    <dbReference type="NCBI Taxonomy" id="3983"/>
    <lineage>
        <taxon>Eukaryota</taxon>
        <taxon>Viridiplantae</taxon>
        <taxon>Streptophyta</taxon>
        <taxon>Embryophyta</taxon>
        <taxon>Tracheophyta</taxon>
        <taxon>Spermatophyta</taxon>
        <taxon>Magnoliopsida</taxon>
        <taxon>eudicotyledons</taxon>
        <taxon>Gunneridae</taxon>
        <taxon>Pentapetalae</taxon>
        <taxon>rosids</taxon>
        <taxon>fabids</taxon>
        <taxon>Malpighiales</taxon>
        <taxon>Euphorbiaceae</taxon>
        <taxon>Crotonoideae</taxon>
        <taxon>Manihoteae</taxon>
        <taxon>Manihot</taxon>
    </lineage>
</organism>
<evidence type="ECO:0000313" key="1">
    <source>
        <dbReference type="EMBL" id="KAG8662102.1"/>
    </source>
</evidence>
<accession>A0ACB7IAK4</accession>
<name>A0ACB7IAK4_MANES</name>
<keyword evidence="2" id="KW-1185">Reference proteome</keyword>
<dbReference type="Proteomes" id="UP000091857">
    <property type="component" value="Chromosome 1"/>
</dbReference>
<reference evidence="2" key="1">
    <citation type="journal article" date="2016" name="Nat. Biotechnol.">
        <title>Sequencing wild and cultivated cassava and related species reveals extensive interspecific hybridization and genetic diversity.</title>
        <authorList>
            <person name="Bredeson J.V."/>
            <person name="Lyons J.B."/>
            <person name="Prochnik S.E."/>
            <person name="Wu G.A."/>
            <person name="Ha C.M."/>
            <person name="Edsinger-Gonzales E."/>
            <person name="Grimwood J."/>
            <person name="Schmutz J."/>
            <person name="Rabbi I.Y."/>
            <person name="Egesi C."/>
            <person name="Nauluvula P."/>
            <person name="Lebot V."/>
            <person name="Ndunguru J."/>
            <person name="Mkamilo G."/>
            <person name="Bart R.S."/>
            <person name="Setter T.L."/>
            <person name="Gleadow R.M."/>
            <person name="Kulakow P."/>
            <person name="Ferguson M.E."/>
            <person name="Rounsley S."/>
            <person name="Rokhsar D.S."/>
        </authorList>
    </citation>
    <scope>NUCLEOTIDE SEQUENCE [LARGE SCALE GENOMIC DNA]</scope>
    <source>
        <strain evidence="2">cv. AM560-2</strain>
    </source>
</reference>
<proteinExistence type="predicted"/>